<name>A0A392MWW1_9FABA</name>
<evidence type="ECO:0000313" key="2">
    <source>
        <dbReference type="Proteomes" id="UP000265520"/>
    </source>
</evidence>
<dbReference type="EMBL" id="LXQA010021681">
    <property type="protein sequence ID" value="MCH92020.1"/>
    <property type="molecule type" value="Genomic_DNA"/>
</dbReference>
<keyword evidence="2" id="KW-1185">Reference proteome</keyword>
<sequence>SNRNDCNRSNCIRDRNRNVKPLPREVKHHSWKSFQIEPSFEARSQAVRGFVYLAHNQPPMNMNVFIFSAGGKEETEKNDQRTMGCNAMSGDRLQVFTTELELMHNDSHI</sequence>
<reference evidence="1 2" key="1">
    <citation type="journal article" date="2018" name="Front. Plant Sci.">
        <title>Red Clover (Trifolium pratense) and Zigzag Clover (T. medium) - A Picture of Genomic Similarities and Differences.</title>
        <authorList>
            <person name="Dluhosova J."/>
            <person name="Istvanek J."/>
            <person name="Nedelnik J."/>
            <person name="Repkova J."/>
        </authorList>
    </citation>
    <scope>NUCLEOTIDE SEQUENCE [LARGE SCALE GENOMIC DNA]</scope>
    <source>
        <strain evidence="2">cv. 10/8</strain>
        <tissue evidence="1">Leaf</tissue>
    </source>
</reference>
<dbReference type="AlphaFoldDB" id="A0A392MWW1"/>
<comment type="caution">
    <text evidence="1">The sequence shown here is derived from an EMBL/GenBank/DDBJ whole genome shotgun (WGS) entry which is preliminary data.</text>
</comment>
<accession>A0A392MWW1</accession>
<gene>
    <name evidence="1" type="ORF">A2U01_0012952</name>
</gene>
<organism evidence="1 2">
    <name type="scientific">Trifolium medium</name>
    <dbReference type="NCBI Taxonomy" id="97028"/>
    <lineage>
        <taxon>Eukaryota</taxon>
        <taxon>Viridiplantae</taxon>
        <taxon>Streptophyta</taxon>
        <taxon>Embryophyta</taxon>
        <taxon>Tracheophyta</taxon>
        <taxon>Spermatophyta</taxon>
        <taxon>Magnoliopsida</taxon>
        <taxon>eudicotyledons</taxon>
        <taxon>Gunneridae</taxon>
        <taxon>Pentapetalae</taxon>
        <taxon>rosids</taxon>
        <taxon>fabids</taxon>
        <taxon>Fabales</taxon>
        <taxon>Fabaceae</taxon>
        <taxon>Papilionoideae</taxon>
        <taxon>50 kb inversion clade</taxon>
        <taxon>NPAAA clade</taxon>
        <taxon>Hologalegina</taxon>
        <taxon>IRL clade</taxon>
        <taxon>Trifolieae</taxon>
        <taxon>Trifolium</taxon>
    </lineage>
</organism>
<proteinExistence type="predicted"/>
<evidence type="ECO:0000313" key="1">
    <source>
        <dbReference type="EMBL" id="MCH92020.1"/>
    </source>
</evidence>
<dbReference type="Proteomes" id="UP000265520">
    <property type="component" value="Unassembled WGS sequence"/>
</dbReference>
<feature type="non-terminal residue" evidence="1">
    <location>
        <position position="1"/>
    </location>
</feature>
<protein>
    <submittedName>
        <fullName evidence="1">Uncharacterized protein</fullName>
    </submittedName>
</protein>